<dbReference type="Proteomes" id="UP000799439">
    <property type="component" value="Unassembled WGS sequence"/>
</dbReference>
<gene>
    <name evidence="1" type="ORF">K461DRAFT_279021</name>
</gene>
<dbReference type="SUPFAM" id="SSF51735">
    <property type="entry name" value="NAD(P)-binding Rossmann-fold domains"/>
    <property type="match status" value="1"/>
</dbReference>
<organism evidence="1 2">
    <name type="scientific">Myriangium duriaei CBS 260.36</name>
    <dbReference type="NCBI Taxonomy" id="1168546"/>
    <lineage>
        <taxon>Eukaryota</taxon>
        <taxon>Fungi</taxon>
        <taxon>Dikarya</taxon>
        <taxon>Ascomycota</taxon>
        <taxon>Pezizomycotina</taxon>
        <taxon>Dothideomycetes</taxon>
        <taxon>Dothideomycetidae</taxon>
        <taxon>Myriangiales</taxon>
        <taxon>Myriangiaceae</taxon>
        <taxon>Myriangium</taxon>
    </lineage>
</organism>
<sequence length="236" mass="25373">MSSSARPAAIIVGVGPFISRSLSIYLTQQGYNLGLISRSQSGLDKLASELKSKHNATKVVTHSADAGDAASLSKALDSVNEQLGRNVDALIYNAARVGPNDLLELTPDILEQDFKTAAVGTLVAGQWFSKHANTKHHPLLIITGGTLDREPNADYSSLSAAKAASQSISVMFSKVLPEKHGIRVGTPLIVEPIIPDGDKGGFVTKSDPAVIVEKIFKPFFDDRAKDLKDWIVERIW</sequence>
<dbReference type="AlphaFoldDB" id="A0A9P4MH38"/>
<dbReference type="OrthoDB" id="5336600at2759"/>
<dbReference type="EMBL" id="ML996086">
    <property type="protein sequence ID" value="KAF2152773.1"/>
    <property type="molecule type" value="Genomic_DNA"/>
</dbReference>
<proteinExistence type="predicted"/>
<name>A0A9P4MH38_9PEZI</name>
<dbReference type="PANTHER" id="PTHR43431:SF1">
    <property type="entry name" value="OS08G0476300 PROTEIN"/>
    <property type="match status" value="1"/>
</dbReference>
<dbReference type="Pfam" id="PF00106">
    <property type="entry name" value="adh_short"/>
    <property type="match status" value="1"/>
</dbReference>
<reference evidence="1" key="1">
    <citation type="journal article" date="2020" name="Stud. Mycol.">
        <title>101 Dothideomycetes genomes: a test case for predicting lifestyles and emergence of pathogens.</title>
        <authorList>
            <person name="Haridas S."/>
            <person name="Albert R."/>
            <person name="Binder M."/>
            <person name="Bloem J."/>
            <person name="Labutti K."/>
            <person name="Salamov A."/>
            <person name="Andreopoulos B."/>
            <person name="Baker S."/>
            <person name="Barry K."/>
            <person name="Bills G."/>
            <person name="Bluhm B."/>
            <person name="Cannon C."/>
            <person name="Castanera R."/>
            <person name="Culley D."/>
            <person name="Daum C."/>
            <person name="Ezra D."/>
            <person name="Gonzalez J."/>
            <person name="Henrissat B."/>
            <person name="Kuo A."/>
            <person name="Liang C."/>
            <person name="Lipzen A."/>
            <person name="Lutzoni F."/>
            <person name="Magnuson J."/>
            <person name="Mondo S."/>
            <person name="Nolan M."/>
            <person name="Ohm R."/>
            <person name="Pangilinan J."/>
            <person name="Park H.-J."/>
            <person name="Ramirez L."/>
            <person name="Alfaro M."/>
            <person name="Sun H."/>
            <person name="Tritt A."/>
            <person name="Yoshinaga Y."/>
            <person name="Zwiers L.-H."/>
            <person name="Turgeon B."/>
            <person name="Goodwin S."/>
            <person name="Spatafora J."/>
            <person name="Crous P."/>
            <person name="Grigoriev I."/>
        </authorList>
    </citation>
    <scope>NUCLEOTIDE SEQUENCE</scope>
    <source>
        <strain evidence="1">CBS 260.36</strain>
    </source>
</reference>
<dbReference type="InterPro" id="IPR036291">
    <property type="entry name" value="NAD(P)-bd_dom_sf"/>
</dbReference>
<evidence type="ECO:0000313" key="2">
    <source>
        <dbReference type="Proteomes" id="UP000799439"/>
    </source>
</evidence>
<dbReference type="InterPro" id="IPR002347">
    <property type="entry name" value="SDR_fam"/>
</dbReference>
<comment type="caution">
    <text evidence="1">The sequence shown here is derived from an EMBL/GenBank/DDBJ whole genome shotgun (WGS) entry which is preliminary data.</text>
</comment>
<keyword evidence="2" id="KW-1185">Reference proteome</keyword>
<dbReference type="Gene3D" id="3.40.50.720">
    <property type="entry name" value="NAD(P)-binding Rossmann-like Domain"/>
    <property type="match status" value="1"/>
</dbReference>
<dbReference type="PANTHER" id="PTHR43431">
    <property type="entry name" value="OXIDOREDUCTASE, SHORT CHAIN DEHYDROGENASE/REDUCTASE FAMILY (AFU_ORTHOLOGUE AFUA_5G14000)"/>
    <property type="match status" value="1"/>
</dbReference>
<accession>A0A9P4MH38</accession>
<evidence type="ECO:0000313" key="1">
    <source>
        <dbReference type="EMBL" id="KAF2152773.1"/>
    </source>
</evidence>
<protein>
    <submittedName>
        <fullName evidence="1">NAD(P)-binding protein</fullName>
    </submittedName>
</protein>